<evidence type="ECO:0000313" key="1">
    <source>
        <dbReference type="EMBL" id="CAG8817061.1"/>
    </source>
</evidence>
<feature type="non-terminal residue" evidence="1">
    <location>
        <position position="132"/>
    </location>
</feature>
<reference evidence="1" key="1">
    <citation type="submission" date="2021-06" db="EMBL/GenBank/DDBJ databases">
        <authorList>
            <person name="Kallberg Y."/>
            <person name="Tangrot J."/>
            <person name="Rosling A."/>
        </authorList>
    </citation>
    <scope>NUCLEOTIDE SEQUENCE</scope>
    <source>
        <strain evidence="1">IN212</strain>
    </source>
</reference>
<dbReference type="EMBL" id="CAJVPZ010093768">
    <property type="protein sequence ID" value="CAG8817061.1"/>
    <property type="molecule type" value="Genomic_DNA"/>
</dbReference>
<dbReference type="OrthoDB" id="428577at2759"/>
<dbReference type="AlphaFoldDB" id="A0A9N9KB03"/>
<sequence length="132" mass="14900">DLLALLREEEKRRFSSEIQQQYYNVGCDPSNDRDWIDVTDQIQYDLVREFGYSDEAVQLLRRASQLYKDDPAFSNTQVYVRNNISQIGNLTEGMQAPDCSLVSLESSATTVPLIPLCTLVRPGRPLVLLGGS</sequence>
<gene>
    <name evidence="1" type="ORF">RFULGI_LOCUS19316</name>
</gene>
<dbReference type="Proteomes" id="UP000789396">
    <property type="component" value="Unassembled WGS sequence"/>
</dbReference>
<protein>
    <submittedName>
        <fullName evidence="1">4292_t:CDS:1</fullName>
    </submittedName>
</protein>
<name>A0A9N9KB03_9GLOM</name>
<evidence type="ECO:0000313" key="2">
    <source>
        <dbReference type="Proteomes" id="UP000789396"/>
    </source>
</evidence>
<comment type="caution">
    <text evidence="1">The sequence shown here is derived from an EMBL/GenBank/DDBJ whole genome shotgun (WGS) entry which is preliminary data.</text>
</comment>
<keyword evidence="2" id="KW-1185">Reference proteome</keyword>
<organism evidence="1 2">
    <name type="scientific">Racocetra fulgida</name>
    <dbReference type="NCBI Taxonomy" id="60492"/>
    <lineage>
        <taxon>Eukaryota</taxon>
        <taxon>Fungi</taxon>
        <taxon>Fungi incertae sedis</taxon>
        <taxon>Mucoromycota</taxon>
        <taxon>Glomeromycotina</taxon>
        <taxon>Glomeromycetes</taxon>
        <taxon>Diversisporales</taxon>
        <taxon>Gigasporaceae</taxon>
        <taxon>Racocetra</taxon>
    </lineage>
</organism>
<feature type="non-terminal residue" evidence="1">
    <location>
        <position position="1"/>
    </location>
</feature>
<accession>A0A9N9KB03</accession>
<proteinExistence type="predicted"/>